<accession>A0ACD4NRN5</accession>
<gene>
    <name evidence="1" type="ORF">OXU80_03515</name>
</gene>
<keyword evidence="1" id="KW-0540">Nuclease</keyword>
<keyword evidence="1" id="KW-0378">Hydrolase</keyword>
<reference evidence="1" key="1">
    <citation type="submission" date="2022-11" db="EMBL/GenBank/DDBJ databases">
        <title>beta-Carotene-producing bacterium, Jeongeuplla avenae sp. nov., alleviates the salt stress of Arabidopsis seedlings.</title>
        <authorList>
            <person name="Jiang L."/>
            <person name="Lee J."/>
        </authorList>
    </citation>
    <scope>NUCLEOTIDE SEQUENCE</scope>
    <source>
        <strain evidence="1">DY_R2A_6</strain>
    </source>
</reference>
<sequence length="101" mass="11067">MARLRDLPPVLGRVPPRITAPPKIAESFYLSVEWRSLMSRLKAERGSRCQDCGKGGRIIGDHVVELKDGGAPLDPGNIRLVCIPCHNRKTAKAKARRARGG</sequence>
<proteinExistence type="predicted"/>
<name>A0ACD4NRN5_9HYPH</name>
<dbReference type="Proteomes" id="UP001163223">
    <property type="component" value="Chromosome"/>
</dbReference>
<evidence type="ECO:0000313" key="2">
    <source>
        <dbReference type="Proteomes" id="UP001163223"/>
    </source>
</evidence>
<dbReference type="EMBL" id="CP113520">
    <property type="protein sequence ID" value="WAJ29315.1"/>
    <property type="molecule type" value="Genomic_DNA"/>
</dbReference>
<keyword evidence="2" id="KW-1185">Reference proteome</keyword>
<keyword evidence="1" id="KW-0255">Endonuclease</keyword>
<organism evidence="1 2">
    <name type="scientific">Antarcticirhabdus aurantiaca</name>
    <dbReference type="NCBI Taxonomy" id="2606717"/>
    <lineage>
        <taxon>Bacteria</taxon>
        <taxon>Pseudomonadati</taxon>
        <taxon>Pseudomonadota</taxon>
        <taxon>Alphaproteobacteria</taxon>
        <taxon>Hyphomicrobiales</taxon>
        <taxon>Aurantimonadaceae</taxon>
        <taxon>Antarcticirhabdus</taxon>
    </lineage>
</organism>
<evidence type="ECO:0000313" key="1">
    <source>
        <dbReference type="EMBL" id="WAJ29315.1"/>
    </source>
</evidence>
<protein>
    <submittedName>
        <fullName evidence="1">HNH endonuclease signature motif containing protein</fullName>
    </submittedName>
</protein>